<dbReference type="InterPro" id="IPR050708">
    <property type="entry name" value="T6SS_VgrG/RHS"/>
</dbReference>
<dbReference type="AlphaFoldDB" id="A0A2T0R247"/>
<dbReference type="PANTHER" id="PTHR32305">
    <property type="match status" value="1"/>
</dbReference>
<gene>
    <name evidence="2" type="ORF">CLV70_1711</name>
</gene>
<dbReference type="Proteomes" id="UP000239209">
    <property type="component" value="Unassembled WGS sequence"/>
</dbReference>
<organism evidence="2 3">
    <name type="scientific">Pseudosporangium ferrugineum</name>
    <dbReference type="NCBI Taxonomy" id="439699"/>
    <lineage>
        <taxon>Bacteria</taxon>
        <taxon>Bacillati</taxon>
        <taxon>Actinomycetota</taxon>
        <taxon>Actinomycetes</taxon>
        <taxon>Micromonosporales</taxon>
        <taxon>Micromonosporaceae</taxon>
        <taxon>Pseudosporangium</taxon>
    </lineage>
</organism>
<comment type="caution">
    <text evidence="2">The sequence shown here is derived from an EMBL/GenBank/DDBJ whole genome shotgun (WGS) entry which is preliminary data.</text>
</comment>
<evidence type="ECO:0000313" key="2">
    <source>
        <dbReference type="EMBL" id="PRY13882.1"/>
    </source>
</evidence>
<accession>A0A2T0R247</accession>
<keyword evidence="3" id="KW-1185">Reference proteome</keyword>
<dbReference type="PANTHER" id="PTHR32305:SF17">
    <property type="entry name" value="TRNA NUCLEASE WAPA"/>
    <property type="match status" value="1"/>
</dbReference>
<evidence type="ECO:0000256" key="1">
    <source>
        <dbReference type="SAM" id="MobiDB-lite"/>
    </source>
</evidence>
<proteinExistence type="predicted"/>
<dbReference type="InterPro" id="IPR006530">
    <property type="entry name" value="YD"/>
</dbReference>
<reference evidence="2 3" key="1">
    <citation type="submission" date="2018-03" db="EMBL/GenBank/DDBJ databases">
        <title>Genomic Encyclopedia of Archaeal and Bacterial Type Strains, Phase II (KMG-II): from individual species to whole genera.</title>
        <authorList>
            <person name="Goeker M."/>
        </authorList>
    </citation>
    <scope>NUCLEOTIDE SEQUENCE [LARGE SCALE GENOMIC DNA]</scope>
    <source>
        <strain evidence="2 3">DSM 45348</strain>
    </source>
</reference>
<dbReference type="NCBIfam" id="TIGR01643">
    <property type="entry name" value="YD_repeat_2x"/>
    <property type="match status" value="2"/>
</dbReference>
<dbReference type="Gene3D" id="2.180.10.10">
    <property type="entry name" value="RHS repeat-associated core"/>
    <property type="match status" value="1"/>
</dbReference>
<feature type="compositionally biased region" description="Polar residues" evidence="1">
    <location>
        <begin position="732"/>
        <end position="748"/>
    </location>
</feature>
<protein>
    <submittedName>
        <fullName evidence="2">YD repeat-containing protein</fullName>
    </submittedName>
</protein>
<sequence>MQFAPTFWSSKRLDTVLTQVKSGSGYRNVDRWTLHQTYPDPGDGTRAGLWLSRISHEGLVGMRATVPDVELTHVQLANRVDTIDHSPAMNWMRIAKIRNESGGTINVTYSPEECSADPANRKIPADPSTNTMRCYPVRWTPEGYTAPVTDWFHKYVVDTVYEIDQTGGAPPNGSPRIVHKYDYSSPAWHYTDDDGLIDVKSKTWSDWRGYRTVTVTTGDPGEQTFTESRFFQGMHGDKLPSGRRTVTVPGAGVPTVNDEDEFSGMVREAITYDGPGGAEVSRQVSEPWRSAPTASRTVNGDTAESRFTEVQASHEREQLDGGRAPRVSSMRKTFDDYGMVTATDDAGDVAVTGDETCTQNTFEPRNTTVWVVGVTHRIRSFAATCAQAADPAALSEAQVISDNLTSYDGHAWGVAADVGAATRIERMAAWNNGTPTFETIARADHDVHGRVRHRWDAMDKVTVTEYTPPTGGPVTQTTVTNPLGHVTKVTAEPAWGVALTAVDANDKTTITAYDGMGRLLKVWLPGRDPASQTPNTAYTYLVRNDAVSVVTTSALNAKGEYSTSYAIYDGLLRLRQTQSPSPSGGRLLTDKFYDTVGREALTYDAYYNSGAPSTTLVTATDRTFVPSQTRILYDGAGRTTSTVFQPYNVERWRTTTAYGGDRVDVAPPAGGTATSTVDDVQGRVRTLRQFHGSVPTGDSDTSTFFYNRKGQLERITDPAGNKWTYGYDLRGRQSSVTDPDRGTSTTTFDEADRPATSTDGRGETLAYQYDALGRKIALFDDVISTRPRARWTYDTIAKGQLTQSIRYKGTVAYVTKICQAPGLMESWLAGFQGCNDRLGHHV</sequence>
<evidence type="ECO:0000313" key="3">
    <source>
        <dbReference type="Proteomes" id="UP000239209"/>
    </source>
</evidence>
<dbReference type="Pfam" id="PF05593">
    <property type="entry name" value="RHS_repeat"/>
    <property type="match status" value="1"/>
</dbReference>
<feature type="region of interest" description="Disordered" evidence="1">
    <location>
        <begin position="730"/>
        <end position="760"/>
    </location>
</feature>
<name>A0A2T0R247_9ACTN</name>
<dbReference type="EMBL" id="PVZG01000071">
    <property type="protein sequence ID" value="PRY13882.1"/>
    <property type="molecule type" value="Genomic_DNA"/>
</dbReference>
<dbReference type="InterPro" id="IPR031325">
    <property type="entry name" value="RHS_repeat"/>
</dbReference>